<sequence length="455" mass="51662">MNLLVIKNRINDYLNRGDERNIIAKKNIIASFVIKMVGIVISLIMVPMTINYVSPTQYGLWLTISSIVTWISYFDFGFAHGFRNRFTEAIALNNRVLAKQYVSTTYAVLSIMFTVIALIVLFVNYFLDWSTLLNVSQDYGNELHSVFALLTVILCLNMVAGILTTMLTADQRPAYSALFIVIGQFLSLIVIYILTKITVGRLLYLAFALSGIPLLVLVVASFIIFSSKRYFDIAPSLKKVRFDLTKKIVGLGGQFFLIMICMLFIFQIVNIIIVRICGPDEVTKYNVAYKYFNILNMAMMIIITPFWSACTDAYTKKDYLWMNNIIKKLEKIWRISIYALIMMIVVSNIFYKIWLGNSVQIPLSLSIMVGVYILVQNLCGMYIYLINGTSRVRLQLIIYLFSVFISGPAMYMLCATFGTAVMLVVPIVISLVQALVAKKQLSKIIDRTASGIWLK</sequence>
<dbReference type="Pfam" id="PF01943">
    <property type="entry name" value="Polysacc_synt"/>
    <property type="match status" value="1"/>
</dbReference>
<feature type="transmembrane region" description="Helical" evidence="6">
    <location>
        <begin position="396"/>
        <end position="413"/>
    </location>
</feature>
<feature type="transmembrane region" description="Helical" evidence="6">
    <location>
        <begin position="335"/>
        <end position="355"/>
    </location>
</feature>
<feature type="transmembrane region" description="Helical" evidence="6">
    <location>
        <begin position="147"/>
        <end position="167"/>
    </location>
</feature>
<name>A0A7J5Q594_9BACE</name>
<evidence type="ECO:0000256" key="4">
    <source>
        <dbReference type="ARBA" id="ARBA00022989"/>
    </source>
</evidence>
<dbReference type="InterPro" id="IPR002797">
    <property type="entry name" value="Polysacc_synth"/>
</dbReference>
<dbReference type="RefSeq" id="WP_151929062.1">
    <property type="nucleotide sequence ID" value="NZ_JABFCE010000021.1"/>
</dbReference>
<dbReference type="PANTHER" id="PTHR30250:SF11">
    <property type="entry name" value="O-ANTIGEN TRANSPORTER-RELATED"/>
    <property type="match status" value="1"/>
</dbReference>
<protein>
    <submittedName>
        <fullName evidence="7">Oligosaccharide flippase family protein</fullName>
    </submittedName>
</protein>
<keyword evidence="2" id="KW-1003">Cell membrane</keyword>
<feature type="transmembrane region" description="Helical" evidence="6">
    <location>
        <begin position="103"/>
        <end position="127"/>
    </location>
</feature>
<feature type="transmembrane region" description="Helical" evidence="6">
    <location>
        <begin position="58"/>
        <end position="82"/>
    </location>
</feature>
<organism evidence="7 8">
    <name type="scientific">Bacteroides xylanisolvens</name>
    <dbReference type="NCBI Taxonomy" id="371601"/>
    <lineage>
        <taxon>Bacteria</taxon>
        <taxon>Pseudomonadati</taxon>
        <taxon>Bacteroidota</taxon>
        <taxon>Bacteroidia</taxon>
        <taxon>Bacteroidales</taxon>
        <taxon>Bacteroidaceae</taxon>
        <taxon>Bacteroides</taxon>
    </lineage>
</organism>
<accession>A0A7J5Q594</accession>
<feature type="transmembrane region" description="Helical" evidence="6">
    <location>
        <begin position="174"/>
        <end position="195"/>
    </location>
</feature>
<comment type="subcellular location">
    <subcellularLocation>
        <location evidence="1">Cell membrane</location>
        <topology evidence="1">Multi-pass membrane protein</topology>
    </subcellularLocation>
</comment>
<dbReference type="GO" id="GO:0005886">
    <property type="term" value="C:plasma membrane"/>
    <property type="evidence" value="ECO:0007669"/>
    <property type="project" value="UniProtKB-SubCell"/>
</dbReference>
<dbReference type="Proteomes" id="UP000438288">
    <property type="component" value="Unassembled WGS sequence"/>
</dbReference>
<reference evidence="7 8" key="1">
    <citation type="journal article" date="2019" name="Nat. Med.">
        <title>A library of human gut bacterial isolates paired with longitudinal multiomics data enables mechanistic microbiome research.</title>
        <authorList>
            <person name="Poyet M."/>
            <person name="Groussin M."/>
            <person name="Gibbons S.M."/>
            <person name="Avila-Pacheco J."/>
            <person name="Jiang X."/>
            <person name="Kearney S.M."/>
            <person name="Perrotta A.R."/>
            <person name="Berdy B."/>
            <person name="Zhao S."/>
            <person name="Lieberman T.D."/>
            <person name="Swanson P.K."/>
            <person name="Smith M."/>
            <person name="Roesemann S."/>
            <person name="Alexander J.E."/>
            <person name="Rich S.A."/>
            <person name="Livny J."/>
            <person name="Vlamakis H."/>
            <person name="Clish C."/>
            <person name="Bullock K."/>
            <person name="Deik A."/>
            <person name="Scott J."/>
            <person name="Pierce K.A."/>
            <person name="Xavier R.J."/>
            <person name="Alm E.J."/>
        </authorList>
    </citation>
    <scope>NUCLEOTIDE SEQUENCE [LARGE SCALE GENOMIC DNA]</scope>
    <source>
        <strain evidence="7 8">BIOML-A16</strain>
    </source>
</reference>
<keyword evidence="4 6" id="KW-1133">Transmembrane helix</keyword>
<dbReference type="PANTHER" id="PTHR30250">
    <property type="entry name" value="PST FAMILY PREDICTED COLANIC ACID TRANSPORTER"/>
    <property type="match status" value="1"/>
</dbReference>
<feature type="transmembrane region" description="Helical" evidence="6">
    <location>
        <begin position="361"/>
        <end position="384"/>
    </location>
</feature>
<feature type="transmembrane region" description="Helical" evidence="6">
    <location>
        <begin position="419"/>
        <end position="437"/>
    </location>
</feature>
<feature type="transmembrane region" description="Helical" evidence="6">
    <location>
        <begin position="28"/>
        <end position="46"/>
    </location>
</feature>
<evidence type="ECO:0000256" key="6">
    <source>
        <dbReference type="SAM" id="Phobius"/>
    </source>
</evidence>
<comment type="caution">
    <text evidence="7">The sequence shown here is derived from an EMBL/GenBank/DDBJ whole genome shotgun (WGS) entry which is preliminary data.</text>
</comment>
<keyword evidence="3 6" id="KW-0812">Transmembrane</keyword>
<dbReference type="AlphaFoldDB" id="A0A7J5Q594"/>
<evidence type="ECO:0000313" key="7">
    <source>
        <dbReference type="EMBL" id="KAB6336039.1"/>
    </source>
</evidence>
<evidence type="ECO:0000256" key="2">
    <source>
        <dbReference type="ARBA" id="ARBA00022475"/>
    </source>
</evidence>
<evidence type="ECO:0000256" key="1">
    <source>
        <dbReference type="ARBA" id="ARBA00004651"/>
    </source>
</evidence>
<dbReference type="EMBL" id="WDCP01000101">
    <property type="protein sequence ID" value="KAB6336039.1"/>
    <property type="molecule type" value="Genomic_DNA"/>
</dbReference>
<feature type="transmembrane region" description="Helical" evidence="6">
    <location>
        <begin position="294"/>
        <end position="314"/>
    </location>
</feature>
<feature type="transmembrane region" description="Helical" evidence="6">
    <location>
        <begin position="201"/>
        <end position="227"/>
    </location>
</feature>
<dbReference type="InterPro" id="IPR050833">
    <property type="entry name" value="Poly_Biosynth_Transport"/>
</dbReference>
<keyword evidence="5 6" id="KW-0472">Membrane</keyword>
<evidence type="ECO:0000313" key="8">
    <source>
        <dbReference type="Proteomes" id="UP000438288"/>
    </source>
</evidence>
<evidence type="ECO:0000256" key="5">
    <source>
        <dbReference type="ARBA" id="ARBA00023136"/>
    </source>
</evidence>
<feature type="transmembrane region" description="Helical" evidence="6">
    <location>
        <begin position="248"/>
        <end position="274"/>
    </location>
</feature>
<gene>
    <name evidence="7" type="ORF">GAZ43_24055</name>
</gene>
<proteinExistence type="predicted"/>
<evidence type="ECO:0000256" key="3">
    <source>
        <dbReference type="ARBA" id="ARBA00022692"/>
    </source>
</evidence>